<organism evidence="10 11">
    <name type="scientific">Xylanibacter ruminicola</name>
    <name type="common">Prevotella ruminicola</name>
    <dbReference type="NCBI Taxonomy" id="839"/>
    <lineage>
        <taxon>Bacteria</taxon>
        <taxon>Pseudomonadati</taxon>
        <taxon>Bacteroidota</taxon>
        <taxon>Bacteroidia</taxon>
        <taxon>Bacteroidales</taxon>
        <taxon>Prevotellaceae</taxon>
        <taxon>Xylanibacter</taxon>
    </lineage>
</organism>
<dbReference type="GO" id="GO:0006071">
    <property type="term" value="P:glycerol metabolic process"/>
    <property type="evidence" value="ECO:0007669"/>
    <property type="project" value="TreeGrafter"/>
</dbReference>
<sequence length="501" mass="56404">MNNSKYFFSVDLGATSGRTIIGRIEDDKFELEEITRFPNNLIIQGGHYYWDIYALYFEIIKGLKEVAHRHLDIVSIGIDTWGVDFVMIGDDNAILRNPRAYRDPITFQAMDDYLHNIISQKEVYDVTGIQFLNFNSLFQLYAMRKENNSALKHAKKILFVPDALSWMLTGQEVCEYTIASTSQLLNPRTKQLDDRLLASVGLDHSKFGRMVMPGTQIGVLTDEVQQLTGLGAVPVIAVAGHDTGSAVAAVPAKNEQFAYLSSGTWSLMGIETKDPIISSLSYERNFTNEGGIEGTTRFLKNICGMWLYERCRLEWPDEVRQLSHPELQGQAMQVEPFRSLINPDDQCFAAPQSMIGAIQQYCRDTHQPVPETPAEICRCIFDSLALRYKQVFQWLQEFSSSSPNTQHPSPINVLHIIGGGSLNKYLNQFTANSLGVNVLAGPQEGTAIGNIMLQAQAAGLVKDIWEMRRIIANSIDIVTYHPQNKAEWDVAYEKYLKVTNQ</sequence>
<evidence type="ECO:0000256" key="5">
    <source>
        <dbReference type="ARBA" id="ARBA00022840"/>
    </source>
</evidence>
<keyword evidence="2" id="KW-0808">Transferase</keyword>
<evidence type="ECO:0000256" key="4">
    <source>
        <dbReference type="ARBA" id="ARBA00022777"/>
    </source>
</evidence>
<comment type="caution">
    <text evidence="10">The sequence shown here is derived from an EMBL/GenBank/DDBJ whole genome shotgun (WGS) entry which is preliminary data.</text>
</comment>
<dbReference type="GO" id="GO:0005524">
    <property type="term" value="F:ATP binding"/>
    <property type="evidence" value="ECO:0007669"/>
    <property type="project" value="UniProtKB-KW"/>
</dbReference>
<proteinExistence type="inferred from homology"/>
<keyword evidence="6" id="KW-1015">Disulfide bond</keyword>
<keyword evidence="4" id="KW-0418">Kinase</keyword>
<dbReference type="InterPro" id="IPR018485">
    <property type="entry name" value="FGGY_C"/>
</dbReference>
<feature type="domain" description="Carbohydrate kinase FGGY C-terminal" evidence="9">
    <location>
        <begin position="258"/>
        <end position="457"/>
    </location>
</feature>
<evidence type="ECO:0000256" key="1">
    <source>
        <dbReference type="ARBA" id="ARBA00009156"/>
    </source>
</evidence>
<keyword evidence="7" id="KW-0684">Rhamnose metabolism</keyword>
<dbReference type="AlphaFoldDB" id="A0A9D5P4N6"/>
<dbReference type="InterPro" id="IPR013449">
    <property type="entry name" value="Rhamnulokinase"/>
</dbReference>
<evidence type="ECO:0000256" key="6">
    <source>
        <dbReference type="ARBA" id="ARBA00023157"/>
    </source>
</evidence>
<dbReference type="PANTHER" id="PTHR10196">
    <property type="entry name" value="SUGAR KINASE"/>
    <property type="match status" value="1"/>
</dbReference>
<comment type="similarity">
    <text evidence="1">Belongs to the FGGY kinase family.</text>
</comment>
<keyword evidence="3" id="KW-0547">Nucleotide-binding</keyword>
<dbReference type="GO" id="GO:0005829">
    <property type="term" value="C:cytosol"/>
    <property type="evidence" value="ECO:0007669"/>
    <property type="project" value="TreeGrafter"/>
</dbReference>
<dbReference type="InterPro" id="IPR018484">
    <property type="entry name" value="FGGY_N"/>
</dbReference>
<reference evidence="10" key="1">
    <citation type="submission" date="2019-04" db="EMBL/GenBank/DDBJ databases">
        <title>Evolution of Biomass-Degrading Anaerobic Consortia Revealed by Metagenomics.</title>
        <authorList>
            <person name="Peng X."/>
        </authorList>
    </citation>
    <scope>NUCLEOTIDE SEQUENCE</scope>
    <source>
        <strain evidence="10">SIG140</strain>
    </source>
</reference>
<dbReference type="GO" id="GO:0008993">
    <property type="term" value="F:rhamnulokinase activity"/>
    <property type="evidence" value="ECO:0007669"/>
    <property type="project" value="InterPro"/>
</dbReference>
<protein>
    <submittedName>
        <fullName evidence="10">Rhamnulokinase</fullName>
    </submittedName>
</protein>
<dbReference type="Gene3D" id="3.30.420.40">
    <property type="match status" value="2"/>
</dbReference>
<dbReference type="PANTHER" id="PTHR10196:SF93">
    <property type="entry name" value="L-RHAMNULOKINASE"/>
    <property type="match status" value="1"/>
</dbReference>
<feature type="domain" description="Carbohydrate kinase FGGY N-terminal" evidence="8">
    <location>
        <begin position="6"/>
        <end position="246"/>
    </location>
</feature>
<dbReference type="Pfam" id="PF00370">
    <property type="entry name" value="FGGY_N"/>
    <property type="match status" value="1"/>
</dbReference>
<accession>A0A9D5P4N6</accession>
<dbReference type="EMBL" id="SUYC01000007">
    <property type="protein sequence ID" value="MBE6270748.1"/>
    <property type="molecule type" value="Genomic_DNA"/>
</dbReference>
<dbReference type="CDD" id="cd07771">
    <property type="entry name" value="ASKHA_NBD_FGGY_RhaB-like"/>
    <property type="match status" value="1"/>
</dbReference>
<dbReference type="SUPFAM" id="SSF53067">
    <property type="entry name" value="Actin-like ATPase domain"/>
    <property type="match status" value="2"/>
</dbReference>
<gene>
    <name evidence="10" type="ORF">E7101_07340</name>
</gene>
<keyword evidence="5" id="KW-0067">ATP-binding</keyword>
<evidence type="ECO:0000313" key="11">
    <source>
        <dbReference type="Proteomes" id="UP000806522"/>
    </source>
</evidence>
<dbReference type="InterPro" id="IPR043129">
    <property type="entry name" value="ATPase_NBD"/>
</dbReference>
<dbReference type="GO" id="GO:0019301">
    <property type="term" value="P:rhamnose catabolic process"/>
    <property type="evidence" value="ECO:0007669"/>
    <property type="project" value="InterPro"/>
</dbReference>
<evidence type="ECO:0000313" key="10">
    <source>
        <dbReference type="EMBL" id="MBE6270748.1"/>
    </source>
</evidence>
<dbReference type="GO" id="GO:0004370">
    <property type="term" value="F:glycerol kinase activity"/>
    <property type="evidence" value="ECO:0007669"/>
    <property type="project" value="TreeGrafter"/>
</dbReference>
<name>A0A9D5P4N6_XYLRU</name>
<evidence type="ECO:0000256" key="7">
    <source>
        <dbReference type="ARBA" id="ARBA00023308"/>
    </source>
</evidence>
<evidence type="ECO:0000256" key="2">
    <source>
        <dbReference type="ARBA" id="ARBA00022679"/>
    </source>
</evidence>
<dbReference type="Pfam" id="PF02782">
    <property type="entry name" value="FGGY_C"/>
    <property type="match status" value="1"/>
</dbReference>
<dbReference type="Proteomes" id="UP000806522">
    <property type="component" value="Unassembled WGS sequence"/>
</dbReference>
<evidence type="ECO:0000259" key="8">
    <source>
        <dbReference type="Pfam" id="PF00370"/>
    </source>
</evidence>
<evidence type="ECO:0000259" key="9">
    <source>
        <dbReference type="Pfam" id="PF02782"/>
    </source>
</evidence>
<evidence type="ECO:0000256" key="3">
    <source>
        <dbReference type="ARBA" id="ARBA00022741"/>
    </source>
</evidence>